<organism evidence="1 2">
    <name type="scientific">Lachnellula arida</name>
    <dbReference type="NCBI Taxonomy" id="1316785"/>
    <lineage>
        <taxon>Eukaryota</taxon>
        <taxon>Fungi</taxon>
        <taxon>Dikarya</taxon>
        <taxon>Ascomycota</taxon>
        <taxon>Pezizomycotina</taxon>
        <taxon>Leotiomycetes</taxon>
        <taxon>Helotiales</taxon>
        <taxon>Lachnaceae</taxon>
        <taxon>Lachnellula</taxon>
    </lineage>
</organism>
<gene>
    <name evidence="1" type="primary">kanJ_1</name>
    <name evidence="1" type="ORF">LARI1_G007042</name>
</gene>
<sequence length="266" mass="29869">MVEDALFLRSAGDAMPFNYNKGFFDFFPPKIVSKTKHANPPRVTKFFDPTIFLNPLAAHLTSSLLGPRPRLSFLSGNSALPPTPGTEPLSQPVHLDADFEHPECPFALVVNVPLVEMTPENGATEVWLGSHSHSGTHVQEGEHGERASGRIRSDVLAARARERPCSQPVVRKGSIVVRDLRLWHAGKPNFTQRTRVMLAMIHFAPWFRNAMEINFSEELRLLLEGHGGLRIQGRYKPEQEILGTYLKGAYGNAYDFDQREKLDVEF</sequence>
<protein>
    <submittedName>
        <fullName evidence="1">Kanamycin B dioxygenase</fullName>
    </submittedName>
</protein>
<dbReference type="EMBL" id="QGMF01000725">
    <property type="protein sequence ID" value="TVY14278.1"/>
    <property type="molecule type" value="Genomic_DNA"/>
</dbReference>
<reference evidence="1 2" key="1">
    <citation type="submission" date="2018-05" db="EMBL/GenBank/DDBJ databases">
        <title>Whole genome sequencing for identification of molecular markers to develop diagnostic detection tools for the regulated plant pathogen Lachnellula willkommii.</title>
        <authorList>
            <person name="Giroux E."/>
            <person name="Bilodeau G."/>
        </authorList>
    </citation>
    <scope>NUCLEOTIDE SEQUENCE [LARGE SCALE GENOMIC DNA]</scope>
    <source>
        <strain evidence="1 2">CBS 203.66</strain>
    </source>
</reference>
<dbReference type="Pfam" id="PF05721">
    <property type="entry name" value="PhyH"/>
    <property type="match status" value="1"/>
</dbReference>
<keyword evidence="1" id="KW-0560">Oxidoreductase</keyword>
<dbReference type="SUPFAM" id="SSF51197">
    <property type="entry name" value="Clavaminate synthase-like"/>
    <property type="match status" value="1"/>
</dbReference>
<comment type="caution">
    <text evidence="1">The sequence shown here is derived from an EMBL/GenBank/DDBJ whole genome shotgun (WGS) entry which is preliminary data.</text>
</comment>
<dbReference type="GO" id="GO:0051213">
    <property type="term" value="F:dioxygenase activity"/>
    <property type="evidence" value="ECO:0007669"/>
    <property type="project" value="UniProtKB-KW"/>
</dbReference>
<dbReference type="PANTHER" id="PTHR37563:SF2">
    <property type="entry name" value="PHYTANOYL-COA DIOXYGENASE FAMILY PROTEIN (AFU_ORTHOLOGUE AFUA_2G03330)"/>
    <property type="match status" value="1"/>
</dbReference>
<name>A0A8T9B2Z5_9HELO</name>
<keyword evidence="1" id="KW-0223">Dioxygenase</keyword>
<keyword evidence="2" id="KW-1185">Reference proteome</keyword>
<evidence type="ECO:0000313" key="2">
    <source>
        <dbReference type="Proteomes" id="UP000469559"/>
    </source>
</evidence>
<dbReference type="Gene3D" id="2.60.120.620">
    <property type="entry name" value="q2cbj1_9rhob like domain"/>
    <property type="match status" value="1"/>
</dbReference>
<dbReference type="InterPro" id="IPR008775">
    <property type="entry name" value="Phytyl_CoA_dOase-like"/>
</dbReference>
<accession>A0A8T9B2Z5</accession>
<dbReference type="InterPro" id="IPR051961">
    <property type="entry name" value="Fungal_Metabolite_Diox"/>
</dbReference>
<dbReference type="AlphaFoldDB" id="A0A8T9B2Z5"/>
<dbReference type="OrthoDB" id="407832at2759"/>
<proteinExistence type="predicted"/>
<dbReference type="PANTHER" id="PTHR37563">
    <property type="entry name" value="PHYTANOYL-COA DIOXYGENASE FAMILY PROTEIN (AFU_ORTHOLOGUE AFUA_2G03330)"/>
    <property type="match status" value="1"/>
</dbReference>
<evidence type="ECO:0000313" key="1">
    <source>
        <dbReference type="EMBL" id="TVY14278.1"/>
    </source>
</evidence>
<dbReference type="Proteomes" id="UP000469559">
    <property type="component" value="Unassembled WGS sequence"/>
</dbReference>